<evidence type="ECO:0000313" key="1">
    <source>
        <dbReference type="EMBL" id="ABQ26394.1"/>
    </source>
</evidence>
<dbReference type="KEGG" id="gur:Gura_2209"/>
<reference evidence="1 2" key="1">
    <citation type="submission" date="2007-05" db="EMBL/GenBank/DDBJ databases">
        <title>Complete sequence of Geobacter uraniireducens Rf4.</title>
        <authorList>
            <consortium name="US DOE Joint Genome Institute"/>
            <person name="Copeland A."/>
            <person name="Lucas S."/>
            <person name="Lapidus A."/>
            <person name="Barry K."/>
            <person name="Detter J.C."/>
            <person name="Glavina del Rio T."/>
            <person name="Hammon N."/>
            <person name="Israni S."/>
            <person name="Dalin E."/>
            <person name="Tice H."/>
            <person name="Pitluck S."/>
            <person name="Chertkov O."/>
            <person name="Brettin T."/>
            <person name="Bruce D."/>
            <person name="Han C."/>
            <person name="Schmutz J."/>
            <person name="Larimer F."/>
            <person name="Land M."/>
            <person name="Hauser L."/>
            <person name="Kyrpides N."/>
            <person name="Mikhailova N."/>
            <person name="Shelobolina E."/>
            <person name="Aklujkar M."/>
            <person name="Lovley D."/>
            <person name="Richardson P."/>
        </authorList>
    </citation>
    <scope>NUCLEOTIDE SEQUENCE [LARGE SCALE GENOMIC DNA]</scope>
    <source>
        <strain evidence="1 2">Rf4</strain>
    </source>
</reference>
<dbReference type="EMBL" id="CP000698">
    <property type="protein sequence ID" value="ABQ26394.1"/>
    <property type="molecule type" value="Genomic_DNA"/>
</dbReference>
<organism evidence="1 2">
    <name type="scientific">Geotalea uraniireducens (strain Rf4)</name>
    <name type="common">Geobacter uraniireducens</name>
    <dbReference type="NCBI Taxonomy" id="351605"/>
    <lineage>
        <taxon>Bacteria</taxon>
        <taxon>Pseudomonadati</taxon>
        <taxon>Thermodesulfobacteriota</taxon>
        <taxon>Desulfuromonadia</taxon>
        <taxon>Geobacterales</taxon>
        <taxon>Geobacteraceae</taxon>
        <taxon>Geotalea</taxon>
    </lineage>
</organism>
<evidence type="ECO:0000313" key="2">
    <source>
        <dbReference type="Proteomes" id="UP000006695"/>
    </source>
</evidence>
<name>A5G3M6_GEOUR</name>
<gene>
    <name evidence="1" type="ordered locus">Gura_2209</name>
</gene>
<sequence>MHEQKEIMHLIQILLPLYDNEGKPFPQHEFELVRDELTERFGGLTTYVRSPAKGLWKETSTTTVHDDIVIYEVMTEQLDQDWWRGYREELAARYRQEMLIVRVSEVQLL</sequence>
<dbReference type="STRING" id="351605.Gura_2209"/>
<protein>
    <recommendedName>
        <fullName evidence="3">DUF1330 domain-containing protein</fullName>
    </recommendedName>
</protein>
<dbReference type="AlphaFoldDB" id="A5G3M6"/>
<accession>A5G3M6</accession>
<dbReference type="HOGENOM" id="CLU_153885_0_0_7"/>
<proteinExistence type="predicted"/>
<keyword evidence="2" id="KW-1185">Reference proteome</keyword>
<dbReference type="Proteomes" id="UP000006695">
    <property type="component" value="Chromosome"/>
</dbReference>
<evidence type="ECO:0008006" key="3">
    <source>
        <dbReference type="Google" id="ProtNLM"/>
    </source>
</evidence>